<feature type="binding site" evidence="15">
    <location>
        <position position="590"/>
    </location>
    <ligand>
        <name>Ca(2+)</name>
        <dbReference type="ChEBI" id="CHEBI:29108"/>
    </ligand>
</feature>
<keyword evidence="12" id="KW-0843">Virulence</keyword>
<keyword evidence="7 15" id="KW-0479">Metal-binding</keyword>
<evidence type="ECO:0000259" key="17">
    <source>
        <dbReference type="PROSITE" id="PS51695"/>
    </source>
</evidence>
<dbReference type="InterPro" id="IPR050819">
    <property type="entry name" value="Tripeptidyl-peptidase_I"/>
</dbReference>
<evidence type="ECO:0000256" key="9">
    <source>
        <dbReference type="ARBA" id="ARBA00022801"/>
    </source>
</evidence>
<evidence type="ECO:0000256" key="13">
    <source>
        <dbReference type="ARBA" id="ARBA00023145"/>
    </source>
</evidence>
<evidence type="ECO:0000256" key="5">
    <source>
        <dbReference type="ARBA" id="ARBA00022525"/>
    </source>
</evidence>
<feature type="active site" description="Charge relay system" evidence="15">
    <location>
        <position position="302"/>
    </location>
</feature>
<dbReference type="GO" id="GO:0006508">
    <property type="term" value="P:proteolysis"/>
    <property type="evidence" value="ECO:0007669"/>
    <property type="project" value="UniProtKB-KW"/>
</dbReference>
<evidence type="ECO:0000256" key="11">
    <source>
        <dbReference type="ARBA" id="ARBA00022837"/>
    </source>
</evidence>
<reference evidence="18" key="1">
    <citation type="journal article" date="2023" name="Genome Biol. Evol.">
        <title>First Whole Genome Sequence and Flow Cytometry Genome Size Data for the Lichen-Forming Fungus Ramalina farinacea (Ascomycota).</title>
        <authorList>
            <person name="Llewellyn T."/>
            <person name="Mian S."/>
            <person name="Hill R."/>
            <person name="Leitch I.J."/>
            <person name="Gaya E."/>
        </authorList>
    </citation>
    <scope>NUCLEOTIDE SEQUENCE</scope>
    <source>
        <strain evidence="18">LIQ254RAFAR</strain>
    </source>
</reference>
<feature type="active site" description="Charge relay system" evidence="15">
    <location>
        <position position="298"/>
    </location>
</feature>
<protein>
    <recommendedName>
        <fullName evidence="4">tripeptidyl-peptidase II</fullName>
        <ecNumber evidence="4">3.4.14.10</ecNumber>
    </recommendedName>
</protein>
<dbReference type="SUPFAM" id="SSF54897">
    <property type="entry name" value="Protease propeptides/inhibitors"/>
    <property type="match status" value="1"/>
</dbReference>
<evidence type="ECO:0000256" key="8">
    <source>
        <dbReference type="ARBA" id="ARBA00022729"/>
    </source>
</evidence>
<evidence type="ECO:0000256" key="16">
    <source>
        <dbReference type="SAM" id="SignalP"/>
    </source>
</evidence>
<dbReference type="GO" id="GO:0004252">
    <property type="term" value="F:serine-type endopeptidase activity"/>
    <property type="evidence" value="ECO:0007669"/>
    <property type="project" value="UniProtKB-UniRule"/>
</dbReference>
<comment type="caution">
    <text evidence="18">The sequence shown here is derived from an EMBL/GenBank/DDBJ whole genome shotgun (WGS) entry which is preliminary data.</text>
</comment>
<evidence type="ECO:0000256" key="14">
    <source>
        <dbReference type="ARBA" id="ARBA00023180"/>
    </source>
</evidence>
<evidence type="ECO:0000256" key="7">
    <source>
        <dbReference type="ARBA" id="ARBA00022723"/>
    </source>
</evidence>
<keyword evidence="5" id="KW-0964">Secreted</keyword>
<evidence type="ECO:0000313" key="18">
    <source>
        <dbReference type="EMBL" id="MDI1485484.1"/>
    </source>
</evidence>
<evidence type="ECO:0000256" key="15">
    <source>
        <dbReference type="PROSITE-ProRule" id="PRU01032"/>
    </source>
</evidence>
<evidence type="ECO:0000256" key="6">
    <source>
        <dbReference type="ARBA" id="ARBA00022670"/>
    </source>
</evidence>
<evidence type="ECO:0000256" key="2">
    <source>
        <dbReference type="ARBA" id="ARBA00002451"/>
    </source>
</evidence>
<dbReference type="PROSITE" id="PS51695">
    <property type="entry name" value="SEDOLISIN"/>
    <property type="match status" value="1"/>
</dbReference>
<dbReference type="GO" id="GO:0008240">
    <property type="term" value="F:tripeptidyl-peptidase activity"/>
    <property type="evidence" value="ECO:0007669"/>
    <property type="project" value="UniProtKB-EC"/>
</dbReference>
<sequence length="610" mass="67154">MLSSICLTSACALLAFATFVRAVPAQASKLIPLEDLGQVPAGWKQSRVPDADKLLRFRIAVKQEHAFEFEQHLLAISDPDHASYGQHMKRDELKSMLKPSEDASTAIQEWLLSRGIPASHIEDDGDWINFYAFTGHAEKLLNTRFHYYHNEMADIERIRTLRYSVPAHLHQYIHMIQPTTRFGQIQPQRSTVWEHFEIGPSYQDLYQYPGSSLNVSFCNTTITPQCLRDLYHVGNFRGSDKNGGRIGICGYLKEYAKFADFTAFTEKYAPYAANENFTYVLINGGLETQDDTVDDDVEANLDVQYAYPLSYPTPGFYYSTGGLGELVPDLDQPTLADDANEPYLDFLHYILSLPDEELPTTLTTSYGEDEQSVPEPYTNMTCSLFAQLGARGVSVLFSSGDTGPGSACQTNDGKNTTRFLPVFPAACPYVTSVGGTFHVEPEQAIGFSSGGFSDRFPRPSYQDDAVSTFLGILGDTWEGLYNPAGRGFPDVAAQAYNFTVIDQGTEIRVGGTSAASPTFAGIVSLLNSARLSEHRKPLGFLNPFIYKYGYRGLTDIVDGTSKGCTGTDIYSGLPAPFVPNAGWAAVKGWDPVTGYGTPNFPVLLALSQTV</sequence>
<comment type="cofactor">
    <cofactor evidence="15">
        <name>Ca(2+)</name>
        <dbReference type="ChEBI" id="CHEBI:29108"/>
    </cofactor>
    <text evidence="15">Binds 1 Ca(2+) ion per subunit.</text>
</comment>
<comment type="catalytic activity">
    <reaction evidence="1">
        <text>Release of an N-terminal tripeptide from a polypeptide.</text>
        <dbReference type="EC" id="3.4.14.10"/>
    </reaction>
</comment>
<evidence type="ECO:0000256" key="12">
    <source>
        <dbReference type="ARBA" id="ARBA00023026"/>
    </source>
</evidence>
<accession>A0AA43QGZ8</accession>
<comment type="subcellular location">
    <subcellularLocation>
        <location evidence="3">Secreted</location>
        <location evidence="3">Extracellular space</location>
    </subcellularLocation>
</comment>
<feature type="binding site" evidence="15">
    <location>
        <position position="555"/>
    </location>
    <ligand>
        <name>Ca(2+)</name>
        <dbReference type="ChEBI" id="CHEBI:29108"/>
    </ligand>
</feature>
<dbReference type="CDD" id="cd04056">
    <property type="entry name" value="Peptidases_S53"/>
    <property type="match status" value="1"/>
</dbReference>
<evidence type="ECO:0000256" key="4">
    <source>
        <dbReference type="ARBA" id="ARBA00012462"/>
    </source>
</evidence>
<keyword evidence="9 15" id="KW-0378">Hydrolase</keyword>
<dbReference type="AlphaFoldDB" id="A0AA43QGZ8"/>
<feature type="signal peptide" evidence="16">
    <location>
        <begin position="1"/>
        <end position="22"/>
    </location>
</feature>
<dbReference type="EC" id="3.4.14.10" evidence="4"/>
<evidence type="ECO:0000256" key="3">
    <source>
        <dbReference type="ARBA" id="ARBA00004239"/>
    </source>
</evidence>
<dbReference type="Proteomes" id="UP001161017">
    <property type="component" value="Unassembled WGS sequence"/>
</dbReference>
<evidence type="ECO:0000313" key="19">
    <source>
        <dbReference type="Proteomes" id="UP001161017"/>
    </source>
</evidence>
<organism evidence="18 19">
    <name type="scientific">Ramalina farinacea</name>
    <dbReference type="NCBI Taxonomy" id="258253"/>
    <lineage>
        <taxon>Eukaryota</taxon>
        <taxon>Fungi</taxon>
        <taxon>Dikarya</taxon>
        <taxon>Ascomycota</taxon>
        <taxon>Pezizomycotina</taxon>
        <taxon>Lecanoromycetes</taxon>
        <taxon>OSLEUM clade</taxon>
        <taxon>Lecanoromycetidae</taxon>
        <taxon>Lecanorales</taxon>
        <taxon>Lecanorineae</taxon>
        <taxon>Ramalinaceae</taxon>
        <taxon>Ramalina</taxon>
    </lineage>
</organism>
<keyword evidence="19" id="KW-1185">Reference proteome</keyword>
<dbReference type="CDD" id="cd11377">
    <property type="entry name" value="Pro-peptidase_S53"/>
    <property type="match status" value="1"/>
</dbReference>
<dbReference type="PANTHER" id="PTHR14218">
    <property type="entry name" value="PROTEASE S8 TRIPEPTIDYL PEPTIDASE I CLN2"/>
    <property type="match status" value="1"/>
</dbReference>
<dbReference type="SUPFAM" id="SSF52743">
    <property type="entry name" value="Subtilisin-like"/>
    <property type="match status" value="1"/>
</dbReference>
<dbReference type="PANTHER" id="PTHR14218:SF35">
    <property type="entry name" value="PEPTIDASE S53 DOMAIN-CONTAINING PROTEIN"/>
    <property type="match status" value="1"/>
</dbReference>
<keyword evidence="10 15" id="KW-0720">Serine protease</keyword>
<dbReference type="InterPro" id="IPR030400">
    <property type="entry name" value="Sedolisin_dom"/>
</dbReference>
<feature type="binding site" evidence="15">
    <location>
        <position position="556"/>
    </location>
    <ligand>
        <name>Ca(2+)</name>
        <dbReference type="ChEBI" id="CHEBI:29108"/>
    </ligand>
</feature>
<keyword evidence="14" id="KW-0325">Glycoprotein</keyword>
<dbReference type="FunFam" id="3.40.50.200:FF:000015">
    <property type="entry name" value="Tripeptidyl peptidase A"/>
    <property type="match status" value="1"/>
</dbReference>
<comment type="function">
    <text evidence="2">Secreted tripeptidyl-peptidase which degrades proteins at acidic pHs and is involved in virulence.</text>
</comment>
<name>A0AA43QGZ8_9LECA</name>
<keyword evidence="6 15" id="KW-0645">Protease</keyword>
<evidence type="ECO:0000256" key="1">
    <source>
        <dbReference type="ARBA" id="ARBA00001910"/>
    </source>
</evidence>
<feature type="active site" description="Charge relay system" evidence="15">
    <location>
        <position position="513"/>
    </location>
</feature>
<keyword evidence="8 16" id="KW-0732">Signal</keyword>
<feature type="domain" description="Peptidase S53" evidence="17">
    <location>
        <begin position="221"/>
        <end position="610"/>
    </location>
</feature>
<dbReference type="PROSITE" id="PS00138">
    <property type="entry name" value="SUBTILASE_SER"/>
    <property type="match status" value="1"/>
</dbReference>
<dbReference type="SMART" id="SM00944">
    <property type="entry name" value="Pro-kuma_activ"/>
    <property type="match status" value="1"/>
</dbReference>
<dbReference type="Gene3D" id="3.40.50.200">
    <property type="entry name" value="Peptidase S8/S53 domain"/>
    <property type="match status" value="1"/>
</dbReference>
<keyword evidence="11 15" id="KW-0106">Calcium</keyword>
<dbReference type="Pfam" id="PF09286">
    <property type="entry name" value="Pro-kuma_activ"/>
    <property type="match status" value="1"/>
</dbReference>
<dbReference type="GO" id="GO:0046872">
    <property type="term" value="F:metal ion binding"/>
    <property type="evidence" value="ECO:0007669"/>
    <property type="project" value="UniProtKB-UniRule"/>
</dbReference>
<dbReference type="InterPro" id="IPR036852">
    <property type="entry name" value="Peptidase_S8/S53_dom_sf"/>
</dbReference>
<keyword evidence="13" id="KW-0865">Zymogen</keyword>
<feature type="binding site" evidence="15">
    <location>
        <position position="588"/>
    </location>
    <ligand>
        <name>Ca(2+)</name>
        <dbReference type="ChEBI" id="CHEBI:29108"/>
    </ligand>
</feature>
<dbReference type="GO" id="GO:0005576">
    <property type="term" value="C:extracellular region"/>
    <property type="evidence" value="ECO:0007669"/>
    <property type="project" value="UniProtKB-SubCell"/>
</dbReference>
<gene>
    <name evidence="18" type="primary">SED2</name>
    <name evidence="18" type="ORF">OHK93_000622</name>
</gene>
<feature type="chain" id="PRO_5041273209" description="tripeptidyl-peptidase II" evidence="16">
    <location>
        <begin position="23"/>
        <end position="610"/>
    </location>
</feature>
<dbReference type="InterPro" id="IPR015366">
    <property type="entry name" value="S53_propep"/>
</dbReference>
<dbReference type="InterPro" id="IPR023828">
    <property type="entry name" value="Peptidase_S8_Ser-AS"/>
</dbReference>
<evidence type="ECO:0000256" key="10">
    <source>
        <dbReference type="ARBA" id="ARBA00022825"/>
    </source>
</evidence>
<dbReference type="EMBL" id="JAPUFD010000001">
    <property type="protein sequence ID" value="MDI1485484.1"/>
    <property type="molecule type" value="Genomic_DNA"/>
</dbReference>
<proteinExistence type="predicted"/>